<dbReference type="GO" id="GO:0003824">
    <property type="term" value="F:catalytic activity"/>
    <property type="evidence" value="ECO:0007669"/>
    <property type="project" value="InterPro"/>
</dbReference>
<dbReference type="InterPro" id="IPR041464">
    <property type="entry name" value="TubC_N"/>
</dbReference>
<keyword evidence="6" id="KW-1185">Reference proteome</keyword>
<dbReference type="InterPro" id="IPR036736">
    <property type="entry name" value="ACP-like_sf"/>
</dbReference>
<dbReference type="Pfam" id="PF00501">
    <property type="entry name" value="AMP-binding"/>
    <property type="match status" value="2"/>
</dbReference>
<dbReference type="InterPro" id="IPR001242">
    <property type="entry name" value="Condensation_dom"/>
</dbReference>
<protein>
    <submittedName>
        <fullName evidence="5">Amino acid adenylation domain-containing protein</fullName>
    </submittedName>
</protein>
<dbReference type="InterPro" id="IPR010071">
    <property type="entry name" value="AA_adenyl_dom"/>
</dbReference>
<dbReference type="Gene3D" id="3.30.559.10">
    <property type="entry name" value="Chloramphenicol acetyltransferase-like domain"/>
    <property type="match status" value="1"/>
</dbReference>
<dbReference type="GO" id="GO:0005829">
    <property type="term" value="C:cytosol"/>
    <property type="evidence" value="ECO:0007669"/>
    <property type="project" value="TreeGrafter"/>
</dbReference>
<dbReference type="Pfam" id="PF00668">
    <property type="entry name" value="Condensation"/>
    <property type="match status" value="1"/>
</dbReference>
<evidence type="ECO:0000256" key="1">
    <source>
        <dbReference type="ARBA" id="ARBA00001957"/>
    </source>
</evidence>
<evidence type="ECO:0000256" key="3">
    <source>
        <dbReference type="ARBA" id="ARBA00022553"/>
    </source>
</evidence>
<dbReference type="GO" id="GO:0031177">
    <property type="term" value="F:phosphopantetheine binding"/>
    <property type="evidence" value="ECO:0007669"/>
    <property type="project" value="TreeGrafter"/>
</dbReference>
<dbReference type="InterPro" id="IPR020845">
    <property type="entry name" value="AMP-binding_CS"/>
</dbReference>
<dbReference type="NCBIfam" id="NF003417">
    <property type="entry name" value="PRK04813.1"/>
    <property type="match status" value="3"/>
</dbReference>
<dbReference type="SUPFAM" id="SSF53474">
    <property type="entry name" value="alpha/beta-Hydrolases"/>
    <property type="match status" value="1"/>
</dbReference>
<dbReference type="InterPro" id="IPR044894">
    <property type="entry name" value="TubC_N_sf"/>
</dbReference>
<dbReference type="Gene3D" id="3.30.559.30">
    <property type="entry name" value="Nonribosomal peptide synthetase, condensation domain"/>
    <property type="match status" value="1"/>
</dbReference>
<proteinExistence type="predicted"/>
<evidence type="ECO:0000259" key="4">
    <source>
        <dbReference type="PROSITE" id="PS50075"/>
    </source>
</evidence>
<dbReference type="Pfam" id="PF18563">
    <property type="entry name" value="TubC_N"/>
    <property type="match status" value="1"/>
</dbReference>
<name>A0A937KGE5_9BACT</name>
<dbReference type="InterPro" id="IPR025110">
    <property type="entry name" value="AMP-bd_C"/>
</dbReference>
<dbReference type="PROSITE" id="PS00455">
    <property type="entry name" value="AMP_BINDING"/>
    <property type="match status" value="2"/>
</dbReference>
<dbReference type="EMBL" id="JAEUGD010000066">
    <property type="protein sequence ID" value="MBL6449330.1"/>
    <property type="molecule type" value="Genomic_DNA"/>
</dbReference>
<dbReference type="CDD" id="cd05930">
    <property type="entry name" value="A_NRPS"/>
    <property type="match status" value="2"/>
</dbReference>
<keyword evidence="2" id="KW-0596">Phosphopantetheine</keyword>
<dbReference type="SUPFAM" id="SSF47336">
    <property type="entry name" value="ACP-like"/>
    <property type="match status" value="1"/>
</dbReference>
<keyword evidence="3" id="KW-0597">Phosphoprotein</keyword>
<dbReference type="PANTHER" id="PTHR45527:SF1">
    <property type="entry name" value="FATTY ACID SYNTHASE"/>
    <property type="match status" value="1"/>
</dbReference>
<dbReference type="InterPro" id="IPR042099">
    <property type="entry name" value="ANL_N_sf"/>
</dbReference>
<dbReference type="SUPFAM" id="SSF52777">
    <property type="entry name" value="CoA-dependent acyltransferases"/>
    <property type="match status" value="2"/>
</dbReference>
<organism evidence="5 6">
    <name type="scientific">Fulvivirga marina</name>
    <dbReference type="NCBI Taxonomy" id="2494733"/>
    <lineage>
        <taxon>Bacteria</taxon>
        <taxon>Pseudomonadati</taxon>
        <taxon>Bacteroidota</taxon>
        <taxon>Cytophagia</taxon>
        <taxon>Cytophagales</taxon>
        <taxon>Fulvivirgaceae</taxon>
        <taxon>Fulvivirga</taxon>
    </lineage>
</organism>
<sequence length="1871" mass="211872">MRIDQFITSLRNNHNIILSVDQGSMKIKASKKDLTDKILNEIKEKKSEILDFFNQVRKPEHVISQVKQQDHYPISFAQRRLWILDQVVEVDGVYNVPVVYSFSSLDIDAFERAFDKLLDRHEVLRTTIHTIEGEPRQKVHEIKDFNFAIERSKRSETDIDELVKQEMFQPLNLSVSPVRATLVERPDDSFVLILVLHHIVTDEWSMKVLLNDFLEYYYHFKDGKSLFLPPLAFQYKDYTSWQLKQLKEGKLHESRNYWLQNLSGELLEIELPVDSKREKVKNYQGGAVSFDIGSDHVRKLTGLANKHDSTLFTVLVGIVNVLLHKYTNQKDILIGTPVTGRDTPELENQVGYYGNTIVLRNHIAENTCFTEFLKSVRDVVLAGFEHQYYPFDLLVDELNVKRNLNQNPLFDVMLSYVDSSRYISSADKKTSDTIESVDNGVNKFDLTFSFIRDKNQSLGVIINYNKGLFKKEKMMRMAGHLRMLLQNIATNPDLPIERIGMLTEGEVQQISKQFNCQDSSIQYETSIKSLIEAQAEKRPDQVAVVSEYKSYTFREINQAANQFAQRVRDNYSLHKHDHVVVVMRPDVDRLICLVGLIKLGIVYVPVDPDYPQERMQYIVDDAKPKLIICDEQIEQCMQKINTEIKGIDFTMICSGVGEHEPANPEVQVLPDDIFAILYTSGSTGQPKGVLIKNRGLINRMSWLWNAYNFSEADLIYQKTPYVFDVSIGELYMPLCYGAKLFIADDNSSERVYNNILKYGITYVHFSPTLLNQFLGLDNLDALSSSLRFVFSSGEALLKETVKRYYAVMNIPLINLYGPTEASIEVSCYEAKADDDIIPIGKPLPNVKLYIIDEKAQLLPVGVAGEIAIGGVALAEGYLNSIEKTNERFIADEHSGVANARLYKTGDRGRWNESGMIEYLGRFDNQLSLWGARIEPGEIETALLGHPAIQEVAVVPKKDDYDNDHLVAFYVEKSTKVDTSSPAPLPVEIKDAEGFEDEIQPVEHGSSIMQMFDEAVQLYPNRIAVISQGEQLTYEQFDSEVNKLAKYLALELKVGKGDLVSILMNRSENTIVAILALIKVGAVYVPVDPSTPDAQLNYILADTEAKLLISDTENRTRGMEGVPVLVYDGTVPETDEEDHSFNTANDGDLCYVCYTSGTTGKPKGVMVEHRSVVDYISTFKAYFQLEVKNSVLQQSSLAFDTAVEEIFPTLCTGATLIVLPNGGRDIDAIIDAINTYPHAVLSTTPLVVNEINNRVDELTVLPEIIISGGDELRPSFIDQLVDKVKLYNTYGPTETTVCASFARIVHTSMSNVIGKSIPNHQIYLLNDQMKPVAHGEVGEMYIAGVGVTRGYLNREQETHENFLPNPFGESRMYRTGDLARKNDQGLLVFCGRKDRQAKVRGYRVEPMAVDHALKELGFAANTYTTTKVDGDDVKQLVTYFISSKNEPDTGELREALSGKLPPYMVPAYFIKVDDFPKTVNGKIDEEALPLPPMMSEKTGRGYEFKNYLKGKLPVYMIPTYFFKLDELPLLPSGKVDRKLLQKEKIASHKSKQVKEPKNELERSLLTIWQNILKTSVSTDDNFFESGGNSIKATQIISAVYKELGYDLTLKDLFNNASISELALVLEQNNQSKDLLCKLGSIIDNRPEIFFVPPIIGSSTVFMNLARHLEQQFNIYGLQYKGFDHEATFDISIEEMASSMADEIVRINRDPRHVIVAGYSMGVPVAYEMTKILESLGYTVDLFIIDRGTGRGNSQLQQGEIDKILERELQAWLEQIKLPDMERIKKLVYHNYQLLNKYSPSGSVAADIIAIEASLNINSTEMERWRPFTSGGFHCHYIETSHHRLLQPENVKEVTDLMSRRSHKFQSESHIIT</sequence>
<comment type="caution">
    <text evidence="5">The sequence shown here is derived from an EMBL/GenBank/DDBJ whole genome shotgun (WGS) entry which is preliminary data.</text>
</comment>
<gene>
    <name evidence="5" type="ORF">JMN32_23670</name>
</gene>
<dbReference type="Pfam" id="PF00550">
    <property type="entry name" value="PP-binding"/>
    <property type="match status" value="1"/>
</dbReference>
<dbReference type="InterPro" id="IPR001031">
    <property type="entry name" value="Thioesterase"/>
</dbReference>
<dbReference type="NCBIfam" id="TIGR01733">
    <property type="entry name" value="AA-adenyl-dom"/>
    <property type="match status" value="2"/>
</dbReference>
<dbReference type="Gene3D" id="3.40.50.1820">
    <property type="entry name" value="alpha/beta hydrolase"/>
    <property type="match status" value="1"/>
</dbReference>
<evidence type="ECO:0000313" key="5">
    <source>
        <dbReference type="EMBL" id="MBL6449330.1"/>
    </source>
</evidence>
<dbReference type="InterPro" id="IPR045851">
    <property type="entry name" value="AMP-bd_C_sf"/>
</dbReference>
<dbReference type="SUPFAM" id="SSF56801">
    <property type="entry name" value="Acetyl-CoA synthetase-like"/>
    <property type="match status" value="3"/>
</dbReference>
<dbReference type="GO" id="GO:0044550">
    <property type="term" value="P:secondary metabolite biosynthetic process"/>
    <property type="evidence" value="ECO:0007669"/>
    <property type="project" value="TreeGrafter"/>
</dbReference>
<dbReference type="PROSITE" id="PS00012">
    <property type="entry name" value="PHOSPHOPANTETHEINE"/>
    <property type="match status" value="1"/>
</dbReference>
<dbReference type="Pfam" id="PF13193">
    <property type="entry name" value="AMP-binding_C"/>
    <property type="match status" value="1"/>
</dbReference>
<dbReference type="Gene3D" id="1.10.1200.10">
    <property type="entry name" value="ACP-like"/>
    <property type="match status" value="1"/>
</dbReference>
<dbReference type="InterPro" id="IPR000873">
    <property type="entry name" value="AMP-dep_synth/lig_dom"/>
</dbReference>
<dbReference type="PANTHER" id="PTHR45527">
    <property type="entry name" value="NONRIBOSOMAL PEPTIDE SYNTHETASE"/>
    <property type="match status" value="1"/>
</dbReference>
<evidence type="ECO:0000256" key="2">
    <source>
        <dbReference type="ARBA" id="ARBA00022450"/>
    </source>
</evidence>
<dbReference type="RefSeq" id="WP_202858859.1">
    <property type="nucleotide sequence ID" value="NZ_JAEUGD010000066.1"/>
</dbReference>
<feature type="domain" description="Carrier" evidence="4">
    <location>
        <begin position="1554"/>
        <end position="1628"/>
    </location>
</feature>
<comment type="cofactor">
    <cofactor evidence="1">
        <name>pantetheine 4'-phosphate</name>
        <dbReference type="ChEBI" id="CHEBI:47942"/>
    </cofactor>
</comment>
<dbReference type="Pfam" id="PF00975">
    <property type="entry name" value="Thioesterase"/>
    <property type="match status" value="1"/>
</dbReference>
<reference evidence="5" key="1">
    <citation type="submission" date="2021-01" db="EMBL/GenBank/DDBJ databases">
        <title>Fulvivirga kasyanovii gen. nov., sp nov., a novel member of the phylum Bacteroidetes isolated from seawater in a mussel farm.</title>
        <authorList>
            <person name="Zhao L.-H."/>
            <person name="Wang Z.-J."/>
        </authorList>
    </citation>
    <scope>NUCLEOTIDE SEQUENCE</scope>
    <source>
        <strain evidence="5">29W222</strain>
    </source>
</reference>
<dbReference type="CDD" id="cd19531">
    <property type="entry name" value="LCL_NRPS-like"/>
    <property type="match status" value="1"/>
</dbReference>
<dbReference type="InterPro" id="IPR006162">
    <property type="entry name" value="Ppantetheine_attach_site"/>
</dbReference>
<evidence type="ECO:0000313" key="6">
    <source>
        <dbReference type="Proteomes" id="UP000614216"/>
    </source>
</evidence>
<dbReference type="GO" id="GO:0043041">
    <property type="term" value="P:amino acid activation for nonribosomal peptide biosynthetic process"/>
    <property type="evidence" value="ECO:0007669"/>
    <property type="project" value="TreeGrafter"/>
</dbReference>
<dbReference type="InterPro" id="IPR023213">
    <property type="entry name" value="CAT-like_dom_sf"/>
</dbReference>
<dbReference type="Gene3D" id="3.30.300.30">
    <property type="match status" value="3"/>
</dbReference>
<dbReference type="PROSITE" id="PS50075">
    <property type="entry name" value="CARRIER"/>
    <property type="match status" value="1"/>
</dbReference>
<dbReference type="Gene3D" id="1.10.10.1830">
    <property type="entry name" value="Non-ribosomal peptide synthase, adenylation domain"/>
    <property type="match status" value="1"/>
</dbReference>
<accession>A0A937KGE5</accession>
<dbReference type="Gene3D" id="3.40.50.12780">
    <property type="entry name" value="N-terminal domain of ligase-like"/>
    <property type="match status" value="2"/>
</dbReference>
<dbReference type="Proteomes" id="UP000614216">
    <property type="component" value="Unassembled WGS sequence"/>
</dbReference>
<dbReference type="InterPro" id="IPR029058">
    <property type="entry name" value="AB_hydrolase_fold"/>
</dbReference>
<dbReference type="InterPro" id="IPR009081">
    <property type="entry name" value="PP-bd_ACP"/>
</dbReference>